<evidence type="ECO:0000313" key="5">
    <source>
        <dbReference type="Proteomes" id="UP000215214"/>
    </source>
</evidence>
<evidence type="ECO:0000259" key="3">
    <source>
        <dbReference type="PROSITE" id="PS51186"/>
    </source>
</evidence>
<dbReference type="SUPFAM" id="SSF55729">
    <property type="entry name" value="Acyl-CoA N-acyltransferases (Nat)"/>
    <property type="match status" value="1"/>
</dbReference>
<keyword evidence="1" id="KW-0808">Transferase</keyword>
<reference evidence="4 5" key="1">
    <citation type="submission" date="2017-07" db="EMBL/GenBank/DDBJ databases">
        <authorList>
            <person name="Sun Z.S."/>
            <person name="Albrecht U."/>
            <person name="Echele G."/>
            <person name="Lee C.C."/>
        </authorList>
    </citation>
    <scope>NUCLEOTIDE SEQUENCE [LARGE SCALE GENOMIC DNA]</scope>
    <source>
        <strain evidence="5">type strain: KCTC 22618</strain>
    </source>
</reference>
<gene>
    <name evidence="4" type="ORF">TJEJU_1121</name>
</gene>
<dbReference type="GO" id="GO:0016747">
    <property type="term" value="F:acyltransferase activity, transferring groups other than amino-acyl groups"/>
    <property type="evidence" value="ECO:0007669"/>
    <property type="project" value="InterPro"/>
</dbReference>
<dbReference type="PANTHER" id="PTHR43420:SF3">
    <property type="entry name" value="N-ACETYLTRANSFERASE DOMAIN-CONTAINING PROTEIN"/>
    <property type="match status" value="1"/>
</dbReference>
<evidence type="ECO:0000256" key="1">
    <source>
        <dbReference type="ARBA" id="ARBA00022679"/>
    </source>
</evidence>
<proteinExistence type="predicted"/>
<dbReference type="PROSITE" id="PS51186">
    <property type="entry name" value="GNAT"/>
    <property type="match status" value="1"/>
</dbReference>
<dbReference type="Proteomes" id="UP000215214">
    <property type="component" value="Chromosome TJEJU"/>
</dbReference>
<dbReference type="OrthoDB" id="9797456at2"/>
<evidence type="ECO:0000256" key="2">
    <source>
        <dbReference type="ARBA" id="ARBA00023315"/>
    </source>
</evidence>
<keyword evidence="2" id="KW-0012">Acyltransferase</keyword>
<dbReference type="InterPro" id="IPR000182">
    <property type="entry name" value="GNAT_dom"/>
</dbReference>
<accession>A0A238U6P4</accession>
<evidence type="ECO:0000313" key="4">
    <source>
        <dbReference type="EMBL" id="SNR14871.1"/>
    </source>
</evidence>
<organism evidence="4 5">
    <name type="scientific">Tenacibaculum jejuense</name>
    <dbReference type="NCBI Taxonomy" id="584609"/>
    <lineage>
        <taxon>Bacteria</taxon>
        <taxon>Pseudomonadati</taxon>
        <taxon>Bacteroidota</taxon>
        <taxon>Flavobacteriia</taxon>
        <taxon>Flavobacteriales</taxon>
        <taxon>Flavobacteriaceae</taxon>
        <taxon>Tenacibaculum</taxon>
    </lineage>
</organism>
<dbReference type="PANTHER" id="PTHR43420">
    <property type="entry name" value="ACETYLTRANSFERASE"/>
    <property type="match status" value="1"/>
</dbReference>
<feature type="domain" description="N-acetyltransferase" evidence="3">
    <location>
        <begin position="101"/>
        <end position="228"/>
    </location>
</feature>
<dbReference type="InterPro" id="IPR050680">
    <property type="entry name" value="YpeA/RimI_acetyltransf"/>
</dbReference>
<dbReference type="KEGG" id="tje:TJEJU_1121"/>
<dbReference type="InterPro" id="IPR016181">
    <property type="entry name" value="Acyl_CoA_acyltransferase"/>
</dbReference>
<keyword evidence="5" id="KW-1185">Reference proteome</keyword>
<dbReference type="Pfam" id="PF08445">
    <property type="entry name" value="FR47"/>
    <property type="match status" value="1"/>
</dbReference>
<dbReference type="EMBL" id="LT899436">
    <property type="protein sequence ID" value="SNR14871.1"/>
    <property type="molecule type" value="Genomic_DNA"/>
</dbReference>
<dbReference type="RefSeq" id="WP_095070143.1">
    <property type="nucleotide sequence ID" value="NZ_LT899436.1"/>
</dbReference>
<dbReference type="InterPro" id="IPR013653">
    <property type="entry name" value="GCN5-like_dom"/>
</dbReference>
<dbReference type="Gene3D" id="3.40.630.30">
    <property type="match status" value="1"/>
</dbReference>
<protein>
    <recommendedName>
        <fullName evidence="3">N-acetyltransferase domain-containing protein</fullName>
    </recommendedName>
</protein>
<sequence length="228" mass="26435">MTEKKKFNNPVWSALKETHKEYLISYENAKFYHPDYCPFGSLYETKDITKAMESYAELTSDFFIVCQEAPIYPESLILKGEYRCLQMGLSQEDFKIPEYTSTIVKLTKANEQQLYDLIMLVMPGTYRKKSFNIGDYYGIFDGDELVAATGERIQGDEFIEVSGVVTHPNHVRKGYAKQLVAYTSAEVLRKGKTPILHVLETNEGAIRLYEKLGYTTLDFMYWRHYIKS</sequence>
<name>A0A238U6P4_9FLAO</name>
<dbReference type="AlphaFoldDB" id="A0A238U6P4"/>
<dbReference type="CDD" id="cd04301">
    <property type="entry name" value="NAT_SF"/>
    <property type="match status" value="1"/>
</dbReference>